<evidence type="ECO:0000313" key="2">
    <source>
        <dbReference type="Proteomes" id="UP000251082"/>
    </source>
</evidence>
<evidence type="ECO:0000313" key="1">
    <source>
        <dbReference type="EMBL" id="SPZ80164.1"/>
    </source>
</evidence>
<proteinExistence type="predicted"/>
<protein>
    <submittedName>
        <fullName evidence="1">Uncharacterized protein</fullName>
    </submittedName>
</protein>
<reference evidence="1 2" key="1">
    <citation type="submission" date="2018-06" db="EMBL/GenBank/DDBJ databases">
        <authorList>
            <consortium name="Pathogen Informatics"/>
            <person name="Doyle S."/>
        </authorList>
    </citation>
    <scope>NUCLEOTIDE SEQUENCE [LARGE SCALE GENOMIC DNA]</scope>
    <source>
        <strain evidence="1 2">NCTC4837</strain>
    </source>
</reference>
<dbReference type="AlphaFoldDB" id="A0A2X2IFK4"/>
<dbReference type="EMBL" id="UAUQ01000015">
    <property type="protein sequence ID" value="SPZ80164.1"/>
    <property type="molecule type" value="Genomic_DNA"/>
</dbReference>
<name>A0A2X2IFK4_SHIDY</name>
<organism evidence="1 2">
    <name type="scientific">Shigella dysenteriae</name>
    <dbReference type="NCBI Taxonomy" id="622"/>
    <lineage>
        <taxon>Bacteria</taxon>
        <taxon>Pseudomonadati</taxon>
        <taxon>Pseudomonadota</taxon>
        <taxon>Gammaproteobacteria</taxon>
        <taxon>Enterobacterales</taxon>
        <taxon>Enterobacteriaceae</taxon>
        <taxon>Shigella</taxon>
    </lineage>
</organism>
<sequence length="66" mass="7476">MLTGLICVTLQNHSFHIVIQHFARHTTKEAERITMAGLQRVITHIVSEFDVQHSAVSGNSNEHVKR</sequence>
<accession>A0A2X2IFK4</accession>
<gene>
    <name evidence="1" type="ORF">NCTC4837_04908</name>
</gene>
<dbReference type="Proteomes" id="UP000251082">
    <property type="component" value="Unassembled WGS sequence"/>
</dbReference>